<keyword evidence="2" id="KW-1185">Reference proteome</keyword>
<dbReference type="AlphaFoldDB" id="D7BFT2"/>
<dbReference type="EMBL" id="CP002042">
    <property type="protein sequence ID" value="ADH63635.1"/>
    <property type="molecule type" value="Genomic_DNA"/>
</dbReference>
<dbReference type="RefSeq" id="WP_013158192.1">
    <property type="nucleotide sequence ID" value="NC_014212.1"/>
</dbReference>
<protein>
    <submittedName>
        <fullName evidence="1">Uncharacterized protein</fullName>
    </submittedName>
</protein>
<gene>
    <name evidence="1" type="ordered locus">Mesil_1757</name>
</gene>
<accession>D7BFT2</accession>
<dbReference type="Proteomes" id="UP000001916">
    <property type="component" value="Chromosome"/>
</dbReference>
<dbReference type="KEGG" id="msv:Mesil_1757"/>
<sequence>MAKLKVPKFKSLDEEMNFYANIDLYAEARELSPDEEKALDKSLGIRRKPHPAARKLALHLSKTSGGD</sequence>
<reference evidence="1 2" key="1">
    <citation type="journal article" date="2010" name="Stand. Genomic Sci.">
        <title>Complete genome sequence of Meiothermus silvanus type strain (VI-R2).</title>
        <authorList>
            <person name="Sikorski J."/>
            <person name="Tindall B.J."/>
            <person name="Lowry S."/>
            <person name="Lucas S."/>
            <person name="Nolan M."/>
            <person name="Copeland A."/>
            <person name="Glavina Del Rio T."/>
            <person name="Tice H."/>
            <person name="Cheng J.F."/>
            <person name="Han C."/>
            <person name="Pitluck S."/>
            <person name="Liolios K."/>
            <person name="Ivanova N."/>
            <person name="Mavromatis K."/>
            <person name="Mikhailova N."/>
            <person name="Pati A."/>
            <person name="Goodwin L."/>
            <person name="Chen A."/>
            <person name="Palaniappan K."/>
            <person name="Land M."/>
            <person name="Hauser L."/>
            <person name="Chang Y.J."/>
            <person name="Jeffries C.D."/>
            <person name="Rohde M."/>
            <person name="Goker M."/>
            <person name="Woyke T."/>
            <person name="Bristow J."/>
            <person name="Eisen J.A."/>
            <person name="Markowitz V."/>
            <person name="Hugenholtz P."/>
            <person name="Kyrpides N.C."/>
            <person name="Klenk H.P."/>
            <person name="Lapidus A."/>
        </authorList>
    </citation>
    <scope>NUCLEOTIDE SEQUENCE [LARGE SCALE GENOMIC DNA]</scope>
    <source>
        <strain evidence="2">ATCC 700542 / DSM 9946 / VI-R2</strain>
    </source>
</reference>
<dbReference type="HOGENOM" id="CLU_2807435_0_0_0"/>
<dbReference type="OrthoDB" id="9963021at2"/>
<evidence type="ECO:0000313" key="1">
    <source>
        <dbReference type="EMBL" id="ADH63635.1"/>
    </source>
</evidence>
<dbReference type="STRING" id="526227.Mesil_1757"/>
<proteinExistence type="predicted"/>
<evidence type="ECO:0000313" key="2">
    <source>
        <dbReference type="Proteomes" id="UP000001916"/>
    </source>
</evidence>
<organism evidence="1 2">
    <name type="scientific">Allomeiothermus silvanus (strain ATCC 700542 / DSM 9946 / NBRC 106475 / NCIMB 13440 / VI-R2)</name>
    <name type="common">Thermus silvanus</name>
    <dbReference type="NCBI Taxonomy" id="526227"/>
    <lineage>
        <taxon>Bacteria</taxon>
        <taxon>Thermotogati</taxon>
        <taxon>Deinococcota</taxon>
        <taxon>Deinococci</taxon>
        <taxon>Thermales</taxon>
        <taxon>Thermaceae</taxon>
        <taxon>Allomeiothermus</taxon>
    </lineage>
</organism>
<name>D7BFT2_ALLS1</name>